<dbReference type="SMART" id="SM00304">
    <property type="entry name" value="HAMP"/>
    <property type="match status" value="1"/>
</dbReference>
<dbReference type="PANTHER" id="PTHR32089:SF112">
    <property type="entry name" value="LYSOZYME-LIKE PROTEIN-RELATED"/>
    <property type="match status" value="1"/>
</dbReference>
<keyword evidence="7" id="KW-0812">Transmembrane</keyword>
<evidence type="ECO:0000259" key="9">
    <source>
        <dbReference type="PROSITE" id="PS50885"/>
    </source>
</evidence>
<dbReference type="SUPFAM" id="SSF58104">
    <property type="entry name" value="Methyl-accepting chemotaxis protein (MCP) signaling domain"/>
    <property type="match status" value="1"/>
</dbReference>
<evidence type="ECO:0000256" key="1">
    <source>
        <dbReference type="ARBA" id="ARBA00004236"/>
    </source>
</evidence>
<keyword evidence="2" id="KW-1003">Cell membrane</keyword>
<comment type="caution">
    <text evidence="10">The sequence shown here is derived from an EMBL/GenBank/DDBJ whole genome shotgun (WGS) entry which is preliminary data.</text>
</comment>
<keyword evidence="4 6" id="KW-0807">Transducer</keyword>
<dbReference type="PROSITE" id="PS50885">
    <property type="entry name" value="HAMP"/>
    <property type="match status" value="1"/>
</dbReference>
<evidence type="ECO:0000256" key="5">
    <source>
        <dbReference type="ARBA" id="ARBA00029447"/>
    </source>
</evidence>
<feature type="transmembrane region" description="Helical" evidence="7">
    <location>
        <begin position="16"/>
        <end position="38"/>
    </location>
</feature>
<feature type="transmembrane region" description="Helical" evidence="7">
    <location>
        <begin position="194"/>
        <end position="219"/>
    </location>
</feature>
<proteinExistence type="inferred from homology"/>
<dbReference type="InterPro" id="IPR047347">
    <property type="entry name" value="YvaQ-like_sensor"/>
</dbReference>
<keyword evidence="11" id="KW-1185">Reference proteome</keyword>
<evidence type="ECO:0000256" key="7">
    <source>
        <dbReference type="SAM" id="Phobius"/>
    </source>
</evidence>
<comment type="similarity">
    <text evidence="5">Belongs to the methyl-accepting chemotaxis (MCP) protein family.</text>
</comment>
<evidence type="ECO:0000256" key="3">
    <source>
        <dbReference type="ARBA" id="ARBA00023136"/>
    </source>
</evidence>
<keyword evidence="3 7" id="KW-0472">Membrane</keyword>
<dbReference type="AlphaFoldDB" id="A0A9X2MWV4"/>
<comment type="subcellular location">
    <subcellularLocation>
        <location evidence="1">Cell membrane</location>
    </subcellularLocation>
</comment>
<dbReference type="EMBL" id="JANIPJ010000037">
    <property type="protein sequence ID" value="MCR2807915.1"/>
    <property type="molecule type" value="Genomic_DNA"/>
</dbReference>
<dbReference type="GO" id="GO:0006935">
    <property type="term" value="P:chemotaxis"/>
    <property type="evidence" value="ECO:0007669"/>
    <property type="project" value="UniProtKB-ARBA"/>
</dbReference>
<dbReference type="RefSeq" id="WP_257452854.1">
    <property type="nucleotide sequence ID" value="NZ_JANIPJ010000037.1"/>
</dbReference>
<dbReference type="FunFam" id="1.10.287.950:FF:000001">
    <property type="entry name" value="Methyl-accepting chemotaxis sensory transducer"/>
    <property type="match status" value="1"/>
</dbReference>
<dbReference type="PANTHER" id="PTHR32089">
    <property type="entry name" value="METHYL-ACCEPTING CHEMOTAXIS PROTEIN MCPB"/>
    <property type="match status" value="1"/>
</dbReference>
<dbReference type="InterPro" id="IPR004089">
    <property type="entry name" value="MCPsignal_dom"/>
</dbReference>
<dbReference type="Pfam" id="PF00672">
    <property type="entry name" value="HAMP"/>
    <property type="match status" value="1"/>
</dbReference>
<dbReference type="Pfam" id="PF12729">
    <property type="entry name" value="4HB_MCP_1"/>
    <property type="match status" value="1"/>
</dbReference>
<dbReference type="InterPro" id="IPR003660">
    <property type="entry name" value="HAMP_dom"/>
</dbReference>
<evidence type="ECO:0000259" key="8">
    <source>
        <dbReference type="PROSITE" id="PS50111"/>
    </source>
</evidence>
<dbReference type="Gene3D" id="6.10.340.10">
    <property type="match status" value="1"/>
</dbReference>
<accession>A0A9X2MWV4</accession>
<name>A0A9X2MWV4_9BACL</name>
<gene>
    <name evidence="10" type="ORF">NQZ67_28970</name>
</gene>
<evidence type="ECO:0000256" key="2">
    <source>
        <dbReference type="ARBA" id="ARBA00022475"/>
    </source>
</evidence>
<dbReference type="Gene3D" id="1.10.287.950">
    <property type="entry name" value="Methyl-accepting chemotaxis protein"/>
    <property type="match status" value="1"/>
</dbReference>
<evidence type="ECO:0000313" key="10">
    <source>
        <dbReference type="EMBL" id="MCR2807915.1"/>
    </source>
</evidence>
<sequence>MCKLRLLKNLTIAKKLMIMIVVSAVALGSVGLLGLNYIRGIAQNGETMYHDHMLPLGTIMQIRINARASDAYTLELLATKNPNRTKELHDEIESAWQEIDEMIEELGTHLHEEEELALMQQYAQHAAALEDSRNKVLDLIARGESEEAYAQYVEIVEANRKLVNDTLKGLQHHNLESAEIIDVQNQKTLNSVTVIVLAVIAAALLVLILLGIIISRMIVGPVKEVKRLLTEAEKGDFTVKGSYQSKDEIGELAASFNNMSATLQTVFGTVQESSHLVASASEELSASALQSTKASEHVTLTVDELASGSDQQVAKIEGSSRAIADISLYTQTIADNTEQMKHDAIHASRVSAEGNQAIGEVNQQMQSIYANVSSLFESVKGLGERSSEIGQITNAISGISAQTNLLALNAAIEAARAGESGRGFAVVAGEVRKLAEESGKSTEQINELIRMIQLDTENTLRTMEKAAEEVHAGLTVVHQAGDSFHKIETAVRKVVTQIEDIAAALNKLSHGTSEVNASILDVSEVAKDSAAQTQQISAATEQQLASMEEITTSSASLASLADELQKIVSRFKI</sequence>
<feature type="domain" description="HAMP" evidence="9">
    <location>
        <begin position="216"/>
        <end position="268"/>
    </location>
</feature>
<organism evidence="10 11">
    <name type="scientific">Paenibacillus soyae</name>
    <dbReference type="NCBI Taxonomy" id="2969249"/>
    <lineage>
        <taxon>Bacteria</taxon>
        <taxon>Bacillati</taxon>
        <taxon>Bacillota</taxon>
        <taxon>Bacilli</taxon>
        <taxon>Bacillales</taxon>
        <taxon>Paenibacillaceae</taxon>
        <taxon>Paenibacillus</taxon>
    </lineage>
</organism>
<evidence type="ECO:0000313" key="11">
    <source>
        <dbReference type="Proteomes" id="UP001141950"/>
    </source>
</evidence>
<evidence type="ECO:0000256" key="4">
    <source>
        <dbReference type="ARBA" id="ARBA00023224"/>
    </source>
</evidence>
<dbReference type="CDD" id="cd19411">
    <property type="entry name" value="MCP2201-like_sensor"/>
    <property type="match status" value="1"/>
</dbReference>
<dbReference type="GO" id="GO:0005886">
    <property type="term" value="C:plasma membrane"/>
    <property type="evidence" value="ECO:0007669"/>
    <property type="project" value="UniProtKB-SubCell"/>
</dbReference>
<keyword evidence="7" id="KW-1133">Transmembrane helix</keyword>
<dbReference type="SMART" id="SM00283">
    <property type="entry name" value="MA"/>
    <property type="match status" value="1"/>
</dbReference>
<dbReference type="CDD" id="cd06225">
    <property type="entry name" value="HAMP"/>
    <property type="match status" value="1"/>
</dbReference>
<dbReference type="Pfam" id="PF00015">
    <property type="entry name" value="MCPsignal"/>
    <property type="match status" value="1"/>
</dbReference>
<dbReference type="PROSITE" id="PS50111">
    <property type="entry name" value="CHEMOTAXIS_TRANSDUC_2"/>
    <property type="match status" value="1"/>
</dbReference>
<dbReference type="GO" id="GO:0007165">
    <property type="term" value="P:signal transduction"/>
    <property type="evidence" value="ECO:0007669"/>
    <property type="project" value="UniProtKB-KW"/>
</dbReference>
<reference evidence="10" key="1">
    <citation type="submission" date="2022-08" db="EMBL/GenBank/DDBJ databases">
        <title>The genomic sequence of strain Paenibacillus sp. SCIV0701.</title>
        <authorList>
            <person name="Zhao H."/>
        </authorList>
    </citation>
    <scope>NUCLEOTIDE SEQUENCE</scope>
    <source>
        <strain evidence="10">SCIV0701</strain>
    </source>
</reference>
<dbReference type="Proteomes" id="UP001141950">
    <property type="component" value="Unassembled WGS sequence"/>
</dbReference>
<dbReference type="InterPro" id="IPR024478">
    <property type="entry name" value="HlyB_4HB_MCP"/>
</dbReference>
<dbReference type="CDD" id="cd11386">
    <property type="entry name" value="MCP_signal"/>
    <property type="match status" value="1"/>
</dbReference>
<evidence type="ECO:0000256" key="6">
    <source>
        <dbReference type="PROSITE-ProRule" id="PRU00284"/>
    </source>
</evidence>
<feature type="domain" description="Methyl-accepting transducer" evidence="8">
    <location>
        <begin position="287"/>
        <end position="523"/>
    </location>
</feature>
<protein>
    <submittedName>
        <fullName evidence="10">Methyl-accepting chemotaxis protein</fullName>
    </submittedName>
</protein>